<evidence type="ECO:0000313" key="2">
    <source>
        <dbReference type="EMBL" id="MCC1485387.1"/>
    </source>
</evidence>
<keyword evidence="3" id="KW-1185">Reference proteome</keyword>
<keyword evidence="1" id="KW-1133">Transmembrane helix</keyword>
<dbReference type="RefSeq" id="WP_227477877.1">
    <property type="nucleotide sequence ID" value="NZ_JAFMPT010000021.1"/>
</dbReference>
<name>A0ABS8EQW5_9FLAO</name>
<protein>
    <submittedName>
        <fullName evidence="2">Uncharacterized protein</fullName>
    </submittedName>
</protein>
<reference evidence="3" key="1">
    <citation type="submission" date="2021-03" db="EMBL/GenBank/DDBJ databases">
        <title>Genome of Cognatishimia sp. F0-27.</title>
        <authorList>
            <person name="Ping X."/>
        </authorList>
    </citation>
    <scope>NUCLEOTIDE SEQUENCE [LARGE SCALE GENOMIC DNA]</scope>
    <source>
        <strain evidence="3">E313</strain>
    </source>
</reference>
<comment type="caution">
    <text evidence="2">The sequence shown here is derived from an EMBL/GenBank/DDBJ whole genome shotgun (WGS) entry which is preliminary data.</text>
</comment>
<dbReference type="Proteomes" id="UP000778797">
    <property type="component" value="Unassembled WGS sequence"/>
</dbReference>
<gene>
    <name evidence="2" type="ORF">J1C55_12350</name>
</gene>
<evidence type="ECO:0000256" key="1">
    <source>
        <dbReference type="SAM" id="Phobius"/>
    </source>
</evidence>
<keyword evidence="1" id="KW-0472">Membrane</keyword>
<evidence type="ECO:0000313" key="3">
    <source>
        <dbReference type="Proteomes" id="UP000778797"/>
    </source>
</evidence>
<organism evidence="2 3">
    <name type="scientific">Winogradskyella immobilis</name>
    <dbReference type="NCBI Taxonomy" id="2816852"/>
    <lineage>
        <taxon>Bacteria</taxon>
        <taxon>Pseudomonadati</taxon>
        <taxon>Bacteroidota</taxon>
        <taxon>Flavobacteriia</taxon>
        <taxon>Flavobacteriales</taxon>
        <taxon>Flavobacteriaceae</taxon>
        <taxon>Winogradskyella</taxon>
    </lineage>
</organism>
<accession>A0ABS8EQW5</accession>
<reference evidence="3" key="2">
    <citation type="submission" date="2023-07" db="EMBL/GenBank/DDBJ databases">
        <title>Genome of Winogradskyella sp. E313.</title>
        <authorList>
            <person name="Zhou Y."/>
        </authorList>
    </citation>
    <scope>NUCLEOTIDE SEQUENCE [LARGE SCALE GENOMIC DNA]</scope>
    <source>
        <strain evidence="3">E313</strain>
    </source>
</reference>
<sequence>MKKTLNISLIIFGIGSLILIGFIMFIGAAMGKKADNYNFSEKQNLETKLIIKDSIPQGEFTYELYFTEFGGRMENLSVEIIITGNKIIVYNKEENPLIGGNVIVKGILLKHKSGKWIIGKAKTDKNAEEIGGCSDGPTPINFETKIIQWC</sequence>
<keyword evidence="1" id="KW-0812">Transmembrane</keyword>
<proteinExistence type="predicted"/>
<dbReference type="EMBL" id="JAFMPT010000021">
    <property type="protein sequence ID" value="MCC1485387.1"/>
    <property type="molecule type" value="Genomic_DNA"/>
</dbReference>
<feature type="transmembrane region" description="Helical" evidence="1">
    <location>
        <begin position="7"/>
        <end position="30"/>
    </location>
</feature>